<sequence length="208" mass="24545">MLIEEFSEFIADQTTNERDILNWIREKRAYFIIASIMKSYYSFGHHDAFIIPEFQLGNSYQVDYLLIGKSSGGYEFIFVELEHPNKNTTLSTGHLGETFRKGLNQVSDWSSWLEGNYNSIYETFNKYKNNHQTLPIEFLKYDSSRIHFAVIAGKRDDFKEKTYEIKRQKLKERTLLLHYDNLYDMSKNLIGEDTFLLLVKFICGQTPL</sequence>
<keyword evidence="3" id="KW-1185">Reference proteome</keyword>
<reference evidence="2 3" key="1">
    <citation type="submission" date="2020-04" db="EMBL/GenBank/DDBJ databases">
        <title>Plant growth promoting and environmental Bacillus: genomic and epigenetic comparison.</title>
        <authorList>
            <person name="Reva O.N."/>
            <person name="Lutz S."/>
            <person name="Ahrens C.H."/>
        </authorList>
    </citation>
    <scope>NUCLEOTIDE SEQUENCE [LARGE SCALE GENOMIC DNA]</scope>
    <source>
        <strain evidence="2 3">UCMB5075</strain>
    </source>
</reference>
<dbReference type="RefSeq" id="WP_168747123.1">
    <property type="nucleotide sequence ID" value="NZ_CP051464.1"/>
</dbReference>
<gene>
    <name evidence="2" type="ORF">HC660_07180</name>
</gene>
<dbReference type="InterPro" id="IPR025359">
    <property type="entry name" value="SduA_C"/>
</dbReference>
<dbReference type="GeneID" id="76981397"/>
<proteinExistence type="predicted"/>
<dbReference type="Proteomes" id="UP000501048">
    <property type="component" value="Chromosome"/>
</dbReference>
<name>A0ABX6LTK3_BACMO</name>
<evidence type="ECO:0000259" key="1">
    <source>
        <dbReference type="Pfam" id="PF14082"/>
    </source>
</evidence>
<protein>
    <recommendedName>
        <fullName evidence="1">Shedu protein SduA C-terminal domain-containing protein</fullName>
    </recommendedName>
</protein>
<feature type="domain" description="Shedu protein SduA C-terminal" evidence="1">
    <location>
        <begin position="17"/>
        <end position="183"/>
    </location>
</feature>
<evidence type="ECO:0000313" key="3">
    <source>
        <dbReference type="Proteomes" id="UP000501048"/>
    </source>
</evidence>
<dbReference type="Pfam" id="PF14082">
    <property type="entry name" value="SduA_C"/>
    <property type="match status" value="1"/>
</dbReference>
<organism evidence="2 3">
    <name type="scientific">Bacillus mojavensis</name>
    <dbReference type="NCBI Taxonomy" id="72360"/>
    <lineage>
        <taxon>Bacteria</taxon>
        <taxon>Bacillati</taxon>
        <taxon>Bacillota</taxon>
        <taxon>Bacilli</taxon>
        <taxon>Bacillales</taxon>
        <taxon>Bacillaceae</taxon>
        <taxon>Bacillus</taxon>
    </lineage>
</organism>
<evidence type="ECO:0000313" key="2">
    <source>
        <dbReference type="EMBL" id="QJC95215.1"/>
    </source>
</evidence>
<dbReference type="EMBL" id="CP051464">
    <property type="protein sequence ID" value="QJC95215.1"/>
    <property type="molecule type" value="Genomic_DNA"/>
</dbReference>
<accession>A0ABX6LTK3</accession>